<keyword evidence="2" id="KW-1185">Reference proteome</keyword>
<comment type="caution">
    <text evidence="1">The sequence shown here is derived from an EMBL/GenBank/DDBJ whole genome shotgun (WGS) entry which is preliminary data.</text>
</comment>
<accession>A0A843XVZ4</accession>
<sequence>MPPYRARLYGYAHLDAHVLPIRRARLRDGEALPKRRFFPRTYPYNHNFVLICICFLEETLPKRRFCPKTYSYVHNSVLICIYFLRETLPKR</sequence>
<reference evidence="1" key="1">
    <citation type="submission" date="2017-07" db="EMBL/GenBank/DDBJ databases">
        <title>Taro Niue Genome Assembly and Annotation.</title>
        <authorList>
            <person name="Atibalentja N."/>
            <person name="Keating K."/>
            <person name="Fields C.J."/>
        </authorList>
    </citation>
    <scope>NUCLEOTIDE SEQUENCE</scope>
    <source>
        <strain evidence="1">Niue_2</strain>
        <tissue evidence="1">Leaf</tissue>
    </source>
</reference>
<feature type="non-terminal residue" evidence="1">
    <location>
        <position position="91"/>
    </location>
</feature>
<proteinExistence type="predicted"/>
<name>A0A843XVZ4_COLES</name>
<evidence type="ECO:0000313" key="1">
    <source>
        <dbReference type="EMBL" id="MQM23201.1"/>
    </source>
</evidence>
<dbReference type="EMBL" id="NMUH01015392">
    <property type="protein sequence ID" value="MQM23201.1"/>
    <property type="molecule type" value="Genomic_DNA"/>
</dbReference>
<dbReference type="Proteomes" id="UP000652761">
    <property type="component" value="Unassembled WGS sequence"/>
</dbReference>
<gene>
    <name evidence="1" type="ORF">Taro_056263</name>
</gene>
<dbReference type="AlphaFoldDB" id="A0A843XVZ4"/>
<protein>
    <submittedName>
        <fullName evidence="1">Uncharacterized protein</fullName>
    </submittedName>
</protein>
<organism evidence="1 2">
    <name type="scientific">Colocasia esculenta</name>
    <name type="common">Wild taro</name>
    <name type="synonym">Arum esculentum</name>
    <dbReference type="NCBI Taxonomy" id="4460"/>
    <lineage>
        <taxon>Eukaryota</taxon>
        <taxon>Viridiplantae</taxon>
        <taxon>Streptophyta</taxon>
        <taxon>Embryophyta</taxon>
        <taxon>Tracheophyta</taxon>
        <taxon>Spermatophyta</taxon>
        <taxon>Magnoliopsida</taxon>
        <taxon>Liliopsida</taxon>
        <taxon>Araceae</taxon>
        <taxon>Aroideae</taxon>
        <taxon>Colocasieae</taxon>
        <taxon>Colocasia</taxon>
    </lineage>
</organism>
<evidence type="ECO:0000313" key="2">
    <source>
        <dbReference type="Proteomes" id="UP000652761"/>
    </source>
</evidence>